<dbReference type="InterPro" id="IPR018046">
    <property type="entry name" value="Pili_assmbl_chaperone_CS"/>
</dbReference>
<keyword evidence="4 8" id="KW-0732">Signal</keyword>
<dbReference type="PRINTS" id="PR00969">
    <property type="entry name" value="CHAPERONPILI"/>
</dbReference>
<dbReference type="GO" id="GO:0071555">
    <property type="term" value="P:cell wall organization"/>
    <property type="evidence" value="ECO:0007669"/>
    <property type="project" value="InterPro"/>
</dbReference>
<keyword evidence="6 7" id="KW-0143">Chaperone</keyword>
<proteinExistence type="inferred from homology"/>
<evidence type="ECO:0000256" key="2">
    <source>
        <dbReference type="ARBA" id="ARBA00007399"/>
    </source>
</evidence>
<dbReference type="InterPro" id="IPR008962">
    <property type="entry name" value="PapD-like_sf"/>
</dbReference>
<organism evidence="10 11">
    <name type="scientific">Enterobacter cloacae</name>
    <dbReference type="NCBI Taxonomy" id="550"/>
    <lineage>
        <taxon>Bacteria</taxon>
        <taxon>Pseudomonadati</taxon>
        <taxon>Pseudomonadota</taxon>
        <taxon>Gammaproteobacteria</taxon>
        <taxon>Enterobacterales</taxon>
        <taxon>Enterobacteriaceae</taxon>
        <taxon>Enterobacter</taxon>
        <taxon>Enterobacter cloacae complex</taxon>
    </lineage>
</organism>
<sequence length="237" mass="26134">MNTLIKPGLILSFILMMVSASANASGGIALGATRVIYPADAKQTSLAITNSNKQERYLINAWIENANGQKEKTFAVTPPLFVSEPDSENTLRIIYAGPALPADRESLFYMNVKAIPSVNKAKTENNNVLQLAILSRIKLFVRPNNLAMQPEEALSQLRFERVGSHLKISNASPYYITLVNLKLGGQTLDNIMIAPKIRHSRRCRLVRAVRSPGRASMTTVPLLRRVVSTCEQSQGDE</sequence>
<dbReference type="SUPFAM" id="SSF49354">
    <property type="entry name" value="PapD-like"/>
    <property type="match status" value="1"/>
</dbReference>
<dbReference type="InterPro" id="IPR001829">
    <property type="entry name" value="Pili_assmbl_chaperone_bac"/>
</dbReference>
<evidence type="ECO:0000256" key="7">
    <source>
        <dbReference type="RuleBase" id="RU003918"/>
    </source>
</evidence>
<dbReference type="Gene3D" id="2.60.40.10">
    <property type="entry name" value="Immunoglobulins"/>
    <property type="match status" value="2"/>
</dbReference>
<feature type="signal peptide" evidence="8">
    <location>
        <begin position="1"/>
        <end position="24"/>
    </location>
</feature>
<dbReference type="Proteomes" id="UP000255106">
    <property type="component" value="Unassembled WGS sequence"/>
</dbReference>
<evidence type="ECO:0000256" key="1">
    <source>
        <dbReference type="ARBA" id="ARBA00004418"/>
    </source>
</evidence>
<protein>
    <submittedName>
        <fullName evidence="10">Chaperone protein fimC</fullName>
    </submittedName>
</protein>
<feature type="domain" description="Pili assembly chaperone N-terminal" evidence="9">
    <location>
        <begin position="27"/>
        <end position="146"/>
    </location>
</feature>
<evidence type="ECO:0000313" key="10">
    <source>
        <dbReference type="EMBL" id="STQ13627.1"/>
    </source>
</evidence>
<evidence type="ECO:0000259" key="9">
    <source>
        <dbReference type="Pfam" id="PF00345"/>
    </source>
</evidence>
<evidence type="ECO:0000256" key="4">
    <source>
        <dbReference type="ARBA" id="ARBA00022729"/>
    </source>
</evidence>
<dbReference type="Pfam" id="PF00345">
    <property type="entry name" value="PapD_N"/>
    <property type="match status" value="1"/>
</dbReference>
<dbReference type="InterPro" id="IPR050643">
    <property type="entry name" value="Periplasmic_pilus_chap"/>
</dbReference>
<gene>
    <name evidence="10" type="primary">fimC_3</name>
    <name evidence="10" type="ORF">NCTC10005_06457</name>
</gene>
<keyword evidence="3" id="KW-1029">Fimbrium biogenesis</keyword>
<comment type="similarity">
    <text evidence="2 7">Belongs to the periplasmic pilus chaperone family.</text>
</comment>
<dbReference type="PANTHER" id="PTHR30251:SF11">
    <property type="entry name" value="CHAPERONE PROTEIN FIMC-RELATED"/>
    <property type="match status" value="1"/>
</dbReference>
<comment type="subcellular location">
    <subcellularLocation>
        <location evidence="1 7">Periplasm</location>
    </subcellularLocation>
</comment>
<dbReference type="PANTHER" id="PTHR30251">
    <property type="entry name" value="PILUS ASSEMBLY CHAPERONE"/>
    <property type="match status" value="1"/>
</dbReference>
<dbReference type="InterPro" id="IPR013783">
    <property type="entry name" value="Ig-like_fold"/>
</dbReference>
<evidence type="ECO:0000256" key="6">
    <source>
        <dbReference type="ARBA" id="ARBA00023186"/>
    </source>
</evidence>
<dbReference type="GO" id="GO:0030288">
    <property type="term" value="C:outer membrane-bounded periplasmic space"/>
    <property type="evidence" value="ECO:0007669"/>
    <property type="project" value="InterPro"/>
</dbReference>
<dbReference type="AlphaFoldDB" id="A0A377M4U3"/>
<evidence type="ECO:0000256" key="5">
    <source>
        <dbReference type="ARBA" id="ARBA00022764"/>
    </source>
</evidence>
<evidence type="ECO:0000256" key="3">
    <source>
        <dbReference type="ARBA" id="ARBA00022558"/>
    </source>
</evidence>
<dbReference type="NCBIfam" id="NF011742">
    <property type="entry name" value="PRK15195.1"/>
    <property type="match status" value="1"/>
</dbReference>
<dbReference type="FunFam" id="2.60.40.10:FF:000458">
    <property type="entry name" value="Molecular chaperone FimC"/>
    <property type="match status" value="1"/>
</dbReference>
<dbReference type="InterPro" id="IPR036316">
    <property type="entry name" value="Pili_assmbl_chap_C_dom_sf"/>
</dbReference>
<keyword evidence="5" id="KW-0574">Periplasm</keyword>
<feature type="chain" id="PRO_5016564788" evidence="8">
    <location>
        <begin position="25"/>
        <end position="237"/>
    </location>
</feature>
<dbReference type="EMBL" id="UGJB01000004">
    <property type="protein sequence ID" value="STQ13627.1"/>
    <property type="molecule type" value="Genomic_DNA"/>
</dbReference>
<dbReference type="InterPro" id="IPR016147">
    <property type="entry name" value="Pili_assmbl_chaperone_N"/>
</dbReference>
<evidence type="ECO:0000313" key="11">
    <source>
        <dbReference type="Proteomes" id="UP000255106"/>
    </source>
</evidence>
<evidence type="ECO:0000256" key="8">
    <source>
        <dbReference type="SAM" id="SignalP"/>
    </source>
</evidence>
<accession>A0A377M4U3</accession>
<dbReference type="PROSITE" id="PS00635">
    <property type="entry name" value="PILI_CHAPERONE"/>
    <property type="match status" value="1"/>
</dbReference>
<reference evidence="10 11" key="1">
    <citation type="submission" date="2018-06" db="EMBL/GenBank/DDBJ databases">
        <authorList>
            <consortium name="Pathogen Informatics"/>
            <person name="Doyle S."/>
        </authorList>
    </citation>
    <scope>NUCLEOTIDE SEQUENCE [LARGE SCALE GENOMIC DNA]</scope>
    <source>
        <strain evidence="10 11">NCTC10005</strain>
    </source>
</reference>
<name>A0A377M4U3_ENTCL</name>
<dbReference type="SUPFAM" id="SSF49584">
    <property type="entry name" value="Periplasmic chaperone C-domain"/>
    <property type="match status" value="1"/>
</dbReference>